<evidence type="ECO:0000256" key="2">
    <source>
        <dbReference type="ARBA" id="ARBA00009854"/>
    </source>
</evidence>
<keyword evidence="5 8" id="KW-0812">Transmembrane</keyword>
<comment type="similarity">
    <text evidence="2">Belongs to the AAE transporter (TC 2.A.81) family.</text>
</comment>
<name>A0A7D3XLN4_9BACT</name>
<dbReference type="InterPro" id="IPR006512">
    <property type="entry name" value="YidE_YbjL"/>
</dbReference>
<keyword evidence="11" id="KW-1185">Reference proteome</keyword>
<feature type="transmembrane region" description="Helical" evidence="8">
    <location>
        <begin position="442"/>
        <end position="464"/>
    </location>
</feature>
<dbReference type="AlphaFoldDB" id="A0A7D3XLN4"/>
<dbReference type="GO" id="GO:0006813">
    <property type="term" value="P:potassium ion transport"/>
    <property type="evidence" value="ECO:0007669"/>
    <property type="project" value="InterPro"/>
</dbReference>
<dbReference type="Pfam" id="PF02080">
    <property type="entry name" value="TrkA_C"/>
    <property type="match status" value="1"/>
</dbReference>
<dbReference type="EMBL" id="CP041345">
    <property type="protein sequence ID" value="QKG79556.1"/>
    <property type="molecule type" value="Genomic_DNA"/>
</dbReference>
<keyword evidence="3" id="KW-0813">Transport</keyword>
<dbReference type="InterPro" id="IPR036721">
    <property type="entry name" value="RCK_C_sf"/>
</dbReference>
<protein>
    <submittedName>
        <fullName evidence="10">Putative transporter</fullName>
    </submittedName>
</protein>
<feature type="transmembrane region" description="Helical" evidence="8">
    <location>
        <begin position="167"/>
        <end position="187"/>
    </location>
</feature>
<evidence type="ECO:0000259" key="9">
    <source>
        <dbReference type="PROSITE" id="PS51202"/>
    </source>
</evidence>
<dbReference type="PANTHER" id="PTHR30445">
    <property type="entry name" value="K(+)_H(+) ANTIPORTER SUBUNIT KHTT"/>
    <property type="match status" value="1"/>
</dbReference>
<dbReference type="KEGG" id="ttz:FHG85_04530"/>
<dbReference type="NCBIfam" id="NF003007">
    <property type="entry name" value="PRK03818.1"/>
    <property type="match status" value="1"/>
</dbReference>
<dbReference type="NCBIfam" id="TIGR01625">
    <property type="entry name" value="YidE_YbjL_dupl"/>
    <property type="match status" value="2"/>
</dbReference>
<feature type="transmembrane region" description="Helical" evidence="8">
    <location>
        <begin position="402"/>
        <end position="421"/>
    </location>
</feature>
<evidence type="ECO:0000256" key="8">
    <source>
        <dbReference type="SAM" id="Phobius"/>
    </source>
</evidence>
<evidence type="ECO:0000256" key="7">
    <source>
        <dbReference type="ARBA" id="ARBA00023136"/>
    </source>
</evidence>
<dbReference type="Gene3D" id="3.30.70.1450">
    <property type="entry name" value="Regulator of K+ conductance, C-terminal domain"/>
    <property type="match status" value="2"/>
</dbReference>
<dbReference type="GO" id="GO:0008324">
    <property type="term" value="F:monoatomic cation transmembrane transporter activity"/>
    <property type="evidence" value="ECO:0007669"/>
    <property type="project" value="InterPro"/>
</dbReference>
<keyword evidence="4" id="KW-1003">Cell membrane</keyword>
<feature type="domain" description="RCK C-terminal" evidence="9">
    <location>
        <begin position="282"/>
        <end position="366"/>
    </location>
</feature>
<evidence type="ECO:0000313" key="10">
    <source>
        <dbReference type="EMBL" id="QKG79556.1"/>
    </source>
</evidence>
<feature type="transmembrane region" description="Helical" evidence="8">
    <location>
        <begin position="377"/>
        <end position="396"/>
    </location>
</feature>
<keyword evidence="7 8" id="KW-0472">Membrane</keyword>
<feature type="transmembrane region" description="Helical" evidence="8">
    <location>
        <begin position="527"/>
        <end position="548"/>
    </location>
</feature>
<dbReference type="PANTHER" id="PTHR30445:SF3">
    <property type="entry name" value="TRANSPORT PROTEIN YIDE-RELATED"/>
    <property type="match status" value="1"/>
</dbReference>
<feature type="transmembrane region" description="Helical" evidence="8">
    <location>
        <begin position="470"/>
        <end position="489"/>
    </location>
</feature>
<dbReference type="RefSeq" id="WP_173073397.1">
    <property type="nucleotide sequence ID" value="NZ_CP041345.1"/>
</dbReference>
<evidence type="ECO:0000256" key="4">
    <source>
        <dbReference type="ARBA" id="ARBA00022475"/>
    </source>
</evidence>
<organism evidence="10 11">
    <name type="scientific">Tenuifilum thalassicum</name>
    <dbReference type="NCBI Taxonomy" id="2590900"/>
    <lineage>
        <taxon>Bacteria</taxon>
        <taxon>Pseudomonadati</taxon>
        <taxon>Bacteroidota</taxon>
        <taxon>Bacteroidia</taxon>
        <taxon>Bacteroidales</taxon>
        <taxon>Tenuifilaceae</taxon>
        <taxon>Tenuifilum</taxon>
    </lineage>
</organism>
<dbReference type="PROSITE" id="PS51202">
    <property type="entry name" value="RCK_C"/>
    <property type="match status" value="1"/>
</dbReference>
<evidence type="ECO:0000256" key="6">
    <source>
        <dbReference type="ARBA" id="ARBA00022989"/>
    </source>
</evidence>
<keyword evidence="6 8" id="KW-1133">Transmembrane helix</keyword>
<dbReference type="InterPro" id="IPR050144">
    <property type="entry name" value="AAE_transporter"/>
</dbReference>
<dbReference type="Proteomes" id="UP000500961">
    <property type="component" value="Chromosome"/>
</dbReference>
<feature type="transmembrane region" description="Helical" evidence="8">
    <location>
        <begin position="64"/>
        <end position="85"/>
    </location>
</feature>
<dbReference type="GO" id="GO:0005886">
    <property type="term" value="C:plasma membrane"/>
    <property type="evidence" value="ECO:0007669"/>
    <property type="project" value="UniProtKB-SubCell"/>
</dbReference>
<reference evidence="10 11" key="1">
    <citation type="submission" date="2019-07" db="EMBL/GenBank/DDBJ databases">
        <title>Thalassofilum flectens gen. nov., sp. nov., a novel moderate thermophilic anaerobe from a shallow sea hot spring in Kunashir Island (Russia), representing a new family in the order Bacteroidales, and proposal of Thalassofilacea fam. nov.</title>
        <authorList>
            <person name="Kochetkova T.V."/>
            <person name="Podosokorskaya O.A."/>
            <person name="Novikov A."/>
            <person name="Elcheninov A.G."/>
            <person name="Toshchakov S.V."/>
            <person name="Kublanov I.V."/>
        </authorList>
    </citation>
    <scope>NUCLEOTIDE SEQUENCE [LARGE SCALE GENOMIC DNA]</scope>
    <source>
        <strain evidence="10 11">38-H</strain>
    </source>
</reference>
<accession>A0A7D3XLN4</accession>
<comment type="subcellular location">
    <subcellularLocation>
        <location evidence="1">Cell membrane</location>
        <topology evidence="1">Multi-pass membrane protein</topology>
    </subcellularLocation>
</comment>
<gene>
    <name evidence="10" type="ORF">FHG85_04530</name>
</gene>
<sequence>MIDFFNNLLCGSGVISTLIVLGLSAVLGLLLGKVEIKGISLGSSGTLFAGLFLAHFGLKGNPEMLHFVKEFGLILFVYALGIDIGPRFLGTLKSSGLKLNMIAVSVVFLGFIIALLVKYSAGITPAQAVGLMSGAVTNTPGLGAAQQILTELGVQNGPSEAGMAYALAYPFGIIGVITGMIIIRLLFRINFKAENEKYVAKFNEGAKRIESISVQVTNENILGKSIGFIKKKLQGEMVISRVGRGNEMLVASDALTIEHGDIIYGAASEVHFSDIELKVGKVSLQEKRSLPGNLAMFHVLFTNKKLAGKTIEQIGIYRRYEANITRIIRSGIEILPTSETVVEMGDLLRIVGKRDLLEDIKNELGNSVKELTAPNTIPIFLGIVFGVIVGSIPIFIPGLSAPAKLGLAGGPLLIAIFFGHKGRIWRLSTYISPGANMFLREFGILLFLACVGIGSGEGFVDALLNGGLRLMGYGVLITVVPVIVVGTVARMLKFNYLEIVGALAGSMTDPPALEFANSLYQSNAQSAAYATVYPLTMILRIMLAQILIFV</sequence>
<evidence type="ECO:0000313" key="11">
    <source>
        <dbReference type="Proteomes" id="UP000500961"/>
    </source>
</evidence>
<feature type="transmembrane region" description="Helical" evidence="8">
    <location>
        <begin position="39"/>
        <end position="58"/>
    </location>
</feature>
<feature type="transmembrane region" description="Helical" evidence="8">
    <location>
        <begin position="12"/>
        <end position="32"/>
    </location>
</feature>
<proteinExistence type="inferred from homology"/>
<evidence type="ECO:0000256" key="1">
    <source>
        <dbReference type="ARBA" id="ARBA00004651"/>
    </source>
</evidence>
<dbReference type="InterPro" id="IPR006037">
    <property type="entry name" value="RCK_C"/>
</dbReference>
<dbReference type="Pfam" id="PF06826">
    <property type="entry name" value="Asp-Al_Ex"/>
    <property type="match status" value="2"/>
</dbReference>
<feature type="transmembrane region" description="Helical" evidence="8">
    <location>
        <begin position="97"/>
        <end position="117"/>
    </location>
</feature>
<evidence type="ECO:0000256" key="3">
    <source>
        <dbReference type="ARBA" id="ARBA00022448"/>
    </source>
</evidence>
<dbReference type="SUPFAM" id="SSF116726">
    <property type="entry name" value="TrkA C-terminal domain-like"/>
    <property type="match status" value="1"/>
</dbReference>
<evidence type="ECO:0000256" key="5">
    <source>
        <dbReference type="ARBA" id="ARBA00022692"/>
    </source>
</evidence>